<keyword evidence="10" id="KW-1185">Reference proteome</keyword>
<accession>A0ABP8JMZ5</accession>
<reference evidence="10" key="1">
    <citation type="journal article" date="2019" name="Int. J. Syst. Evol. Microbiol.">
        <title>The Global Catalogue of Microorganisms (GCM) 10K type strain sequencing project: providing services to taxonomists for standard genome sequencing and annotation.</title>
        <authorList>
            <consortium name="The Broad Institute Genomics Platform"/>
            <consortium name="The Broad Institute Genome Sequencing Center for Infectious Disease"/>
            <person name="Wu L."/>
            <person name="Ma J."/>
        </authorList>
    </citation>
    <scope>NUCLEOTIDE SEQUENCE [LARGE SCALE GENOMIC DNA]</scope>
    <source>
        <strain evidence="10">JCM 17688</strain>
    </source>
</reference>
<keyword evidence="7" id="KW-0170">Cobalt</keyword>
<feature type="domain" description="Methylmalonyl-CoA mutase alpha/beta chain catalytic" evidence="8">
    <location>
        <begin position="122"/>
        <end position="476"/>
    </location>
</feature>
<dbReference type="EC" id="5.4.99.2" evidence="4"/>
<dbReference type="EMBL" id="BAABFR010000032">
    <property type="protein sequence ID" value="GAA4393323.1"/>
    <property type="molecule type" value="Genomic_DNA"/>
</dbReference>
<dbReference type="Proteomes" id="UP001500635">
    <property type="component" value="Unassembled WGS sequence"/>
</dbReference>
<dbReference type="SUPFAM" id="SSF51703">
    <property type="entry name" value="Cobalamin (vitamin B12)-dependent enzymes"/>
    <property type="match status" value="1"/>
</dbReference>
<evidence type="ECO:0000256" key="5">
    <source>
        <dbReference type="ARBA" id="ARBA00022628"/>
    </source>
</evidence>
<evidence type="ECO:0000256" key="7">
    <source>
        <dbReference type="ARBA" id="ARBA00023285"/>
    </source>
</evidence>
<dbReference type="Gene3D" id="3.40.50.280">
    <property type="entry name" value="Cobalamin-binding domain"/>
    <property type="match status" value="1"/>
</dbReference>
<comment type="caution">
    <text evidence="9">The sequence shown here is derived from an EMBL/GenBank/DDBJ whole genome shotgun (WGS) entry which is preliminary data.</text>
</comment>
<dbReference type="InterPro" id="IPR006099">
    <property type="entry name" value="MeMalonylCoA_mutase_a/b_cat"/>
</dbReference>
<protein>
    <recommendedName>
        <fullName evidence="4">methylmalonyl-CoA mutase</fullName>
        <ecNumber evidence="4">5.4.99.2</ecNumber>
    </recommendedName>
</protein>
<dbReference type="Gene3D" id="3.20.20.240">
    <property type="entry name" value="Methylmalonyl-CoA mutase"/>
    <property type="match status" value="1"/>
</dbReference>
<dbReference type="PANTHER" id="PTHR48101:SF4">
    <property type="entry name" value="METHYLMALONYL-COA MUTASE, MITOCHONDRIAL"/>
    <property type="match status" value="1"/>
</dbReference>
<comment type="similarity">
    <text evidence="2">Belongs to the methylmalonyl-CoA mutase family.</text>
</comment>
<comment type="subunit">
    <text evidence="3">Heterodimer of an alpha and a beta chain.</text>
</comment>
<keyword evidence="6" id="KW-0413">Isomerase</keyword>
<evidence type="ECO:0000313" key="9">
    <source>
        <dbReference type="EMBL" id="GAA4393323.1"/>
    </source>
</evidence>
<gene>
    <name evidence="9" type="primary">mutA</name>
    <name evidence="9" type="ORF">GCM10023147_23960</name>
</gene>
<sequence length="605" mass="62085">MTVAVDHASLPERYGEWRTAVGGVLAKSRGGRAPEDPVGALTTTTEDGVPIAPLYTALDERPEAPLPGAYPFRRGGDGLRDVRQGWKVAERFELPGDAGDVMGALESGASALWLVGADPTPALAGVYLDLAPLLITAGGHAADAARAVYAALDSAGESEQFSATSVRINLGAAPLTSGAIGRPDIELAEAVDLARAAADRPEDVRALVADGNDLHNAGATAAQELGLAAAAGLEYVRSLAAAGLTVAESLAQVGVRLAATDDQFLATAKVRAWRIVWARIAGHLGHPAEGDAPVHVVTSLAATTQRDPWVNMLRATVAAFGAGVGGADYITTLPFDAAIAGGVAGYSAAFSRRIARNTQLLLLEESHIGRVLDPAAGSWHVEALTDDLARAAWRVLQDVETAGGFATATADGVVRDLLTDASAKRDAAVARRRTKITGVNEFPNLAEAPVAPAEAQNGAVIRSYAAPFESLRTRSDLFLQQHGVRPRVRMITIGTVAAHNGRSTFLANLLASGGIEVVADAAEQAAGTARIDGSRGEAIAVLAGSDGGYADEGVADVEAARAAGADRVLLAGAPGTLPDGTVDGYLHMKIDAVAELGDLLTRLGA</sequence>
<dbReference type="RefSeq" id="WP_425584374.1">
    <property type="nucleotide sequence ID" value="NZ_BAABFR010000032.1"/>
</dbReference>
<dbReference type="Pfam" id="PF01642">
    <property type="entry name" value="MM_CoA_mutase"/>
    <property type="match status" value="1"/>
</dbReference>
<evidence type="ECO:0000313" key="10">
    <source>
        <dbReference type="Proteomes" id="UP001500635"/>
    </source>
</evidence>
<organism evidence="9 10">
    <name type="scientific">Tsukamurella soli</name>
    <dbReference type="NCBI Taxonomy" id="644556"/>
    <lineage>
        <taxon>Bacteria</taxon>
        <taxon>Bacillati</taxon>
        <taxon>Actinomycetota</taxon>
        <taxon>Actinomycetes</taxon>
        <taxon>Mycobacteriales</taxon>
        <taxon>Tsukamurellaceae</taxon>
        <taxon>Tsukamurella</taxon>
    </lineage>
</organism>
<dbReference type="PROSITE" id="PS00544">
    <property type="entry name" value="METMALONYL_COA_MUTASE"/>
    <property type="match status" value="1"/>
</dbReference>
<evidence type="ECO:0000256" key="2">
    <source>
        <dbReference type="ARBA" id="ARBA00008465"/>
    </source>
</evidence>
<dbReference type="PANTHER" id="PTHR48101">
    <property type="entry name" value="METHYLMALONYL-COA MUTASE, MITOCHONDRIAL-RELATED"/>
    <property type="match status" value="1"/>
</dbReference>
<evidence type="ECO:0000256" key="4">
    <source>
        <dbReference type="ARBA" id="ARBA00012398"/>
    </source>
</evidence>
<comment type="cofactor">
    <cofactor evidence="1">
        <name>adenosylcob(III)alamin</name>
        <dbReference type="ChEBI" id="CHEBI:18408"/>
    </cofactor>
</comment>
<dbReference type="InterPro" id="IPR058549">
    <property type="entry name" value="MeMalonylCoA_mutase_a/b_site"/>
</dbReference>
<keyword evidence="5" id="KW-0846">Cobalamin</keyword>
<evidence type="ECO:0000256" key="6">
    <source>
        <dbReference type="ARBA" id="ARBA00023235"/>
    </source>
</evidence>
<name>A0ABP8JMZ5_9ACTN</name>
<dbReference type="InterPro" id="IPR016176">
    <property type="entry name" value="Cbl-dep_enz_cat"/>
</dbReference>
<evidence type="ECO:0000256" key="3">
    <source>
        <dbReference type="ARBA" id="ARBA00011870"/>
    </source>
</evidence>
<evidence type="ECO:0000256" key="1">
    <source>
        <dbReference type="ARBA" id="ARBA00001922"/>
    </source>
</evidence>
<evidence type="ECO:0000259" key="8">
    <source>
        <dbReference type="Pfam" id="PF01642"/>
    </source>
</evidence>
<proteinExistence type="inferred from homology"/>